<dbReference type="Pfam" id="PF10137">
    <property type="entry name" value="CAP12-PCTIR_TIR"/>
    <property type="match status" value="1"/>
</dbReference>
<keyword evidence="2" id="KW-0238">DNA-binding</keyword>
<protein>
    <submittedName>
        <fullName evidence="2">DNA-binding protein</fullName>
    </submittedName>
</protein>
<evidence type="ECO:0000259" key="1">
    <source>
        <dbReference type="Pfam" id="PF10137"/>
    </source>
</evidence>
<accession>A0A223N2K6</accession>
<name>A0A223N2K6_9VIBR</name>
<dbReference type="AlphaFoldDB" id="A0A223N2K6"/>
<dbReference type="GO" id="GO:0003677">
    <property type="term" value="F:DNA binding"/>
    <property type="evidence" value="ECO:0007669"/>
    <property type="project" value="UniProtKB-KW"/>
</dbReference>
<organism evidence="2 3">
    <name type="scientific">Vibrio qinghaiensis</name>
    <dbReference type="NCBI Taxonomy" id="2025808"/>
    <lineage>
        <taxon>Bacteria</taxon>
        <taxon>Pseudomonadati</taxon>
        <taxon>Pseudomonadota</taxon>
        <taxon>Gammaproteobacteria</taxon>
        <taxon>Vibrionales</taxon>
        <taxon>Vibrionaceae</taxon>
        <taxon>Vibrio</taxon>
    </lineage>
</organism>
<reference evidence="2 3" key="1">
    <citation type="submission" date="2017-08" db="EMBL/GenBank/DDBJ databases">
        <title>The Vibrio qinghaiensis sp.-Q67 is a luminous bacteria isolated firstly from Qinghai lake, Qinghai province, China, which has been proved to be very sensitive to detect environmental and food pollutants. Therefore, complete genome analysis of V. qinghaiensis sp.-Q67 highlights the potential application of this strain on detection of hazards in the contaminated environments.</title>
        <authorList>
            <person name="Gong L."/>
        </authorList>
    </citation>
    <scope>NUCLEOTIDE SEQUENCE [LARGE SCALE GENOMIC DNA]</scope>
    <source>
        <strain evidence="2 3">Q67</strain>
    </source>
</reference>
<dbReference type="Proteomes" id="UP000215148">
    <property type="component" value="Chromosome 2"/>
</dbReference>
<sequence>MFYHVLIETKEKTGKNKKNKQIFELDFTDKSKIISEIVAPYLSEHEFQFDGYFLTKSEIVRIVVRESELDSSTLSKNANNNLAPGVIFFISRESAVQSDSHTRDITKEIFIEAKKINDNQPSIVSDTDDDKNCVMNKNQVFVVHGHDNLAKLEVSSFIKDLDFEPIILHEQASGGDTIIEKIENYSNVGFGVVLYTPCDLGAKNEENFQPSPRARQNVVFEHGYLIGKLKRGNVCALVKGQVETPNDISGVVYVSLDDHGAWKIALAKELRKAGYNVDMNKVL</sequence>
<proteinExistence type="predicted"/>
<keyword evidence="3" id="KW-1185">Reference proteome</keyword>
<dbReference type="KEGG" id="vqi:CCZ37_16020"/>
<dbReference type="PIRSF" id="PIRSF032620">
    <property type="entry name" value="UCP032620"/>
    <property type="match status" value="1"/>
</dbReference>
<dbReference type="InterPro" id="IPR014571">
    <property type="entry name" value="UCP032620"/>
</dbReference>
<dbReference type="InterPro" id="IPR019302">
    <property type="entry name" value="CAP12/PCTIR_TIR_dom"/>
</dbReference>
<feature type="domain" description="CD-NTase-associated protein 12/Pycsar effector protein TIR" evidence="1">
    <location>
        <begin position="139"/>
        <end position="257"/>
    </location>
</feature>
<evidence type="ECO:0000313" key="3">
    <source>
        <dbReference type="Proteomes" id="UP000215148"/>
    </source>
</evidence>
<dbReference type="GO" id="GO:0050135">
    <property type="term" value="F:NADP+ nucleosidase activity"/>
    <property type="evidence" value="ECO:0007669"/>
    <property type="project" value="InterPro"/>
</dbReference>
<dbReference type="RefSeq" id="WP_094501508.1">
    <property type="nucleotide sequence ID" value="NZ_CAWNHI010000002.1"/>
</dbReference>
<evidence type="ECO:0000313" key="2">
    <source>
        <dbReference type="EMBL" id="ASU24057.1"/>
    </source>
</evidence>
<gene>
    <name evidence="2" type="ORF">CCZ37_16020</name>
</gene>
<dbReference type="EMBL" id="CP022742">
    <property type="protein sequence ID" value="ASU24057.1"/>
    <property type="molecule type" value="Genomic_DNA"/>
</dbReference>